<dbReference type="Proteomes" id="UP000187651">
    <property type="component" value="Unassembled WGS sequence"/>
</dbReference>
<dbReference type="RefSeq" id="WP_074521265.1">
    <property type="nucleotide sequence ID" value="NZ_FNHZ01000002.1"/>
</dbReference>
<dbReference type="PANTHER" id="PTHR39431:SF1">
    <property type="entry name" value="FRPA_C-RELATED PROTEIN"/>
    <property type="match status" value="1"/>
</dbReference>
<feature type="coiled-coil region" evidence="1">
    <location>
        <begin position="51"/>
        <end position="88"/>
    </location>
</feature>
<sequence length="397" mass="43263">MKVESSVISFATTHEESYYSYKESVSMDVAASKGAVIAILDLSKESKAMTMKEAMLSYQKQEKENEKKHREENEVRNLNSLAKLLKANKNSNQYQISDELDMKIKMIKEILAALAGKKVSKDFLRNYENVKPSGNSKKNVAAGIATSSSNAFSSSTSVTGLVISPSENRGVSNGTARQKITASTGFVSEQESTTFSSTGKVVTADGRSIDFNLEVGMSRAFMAETNLLEVKDYIKMDPLVINLDSNITSVSDQKFFFDLDADGDEEKISFAGEGSGFLALDKNNDGVINDGSELFGTKSGDGFKDLAAFDEDGNGWIDENDSIFNKLKVWTKDSEGRDLLIDLKKADVGAIYLDSANSQFSLKDSDNNLNAEIKRTGVYLKESSGAVGTISHVDLVL</sequence>
<dbReference type="PANTHER" id="PTHR39431">
    <property type="entry name" value="FRPA/C-RELATED PROTEIN"/>
    <property type="match status" value="1"/>
</dbReference>
<evidence type="ECO:0000313" key="3">
    <source>
        <dbReference type="Proteomes" id="UP000187651"/>
    </source>
</evidence>
<accession>A0A1G9VUK8</accession>
<keyword evidence="3" id="KW-1185">Reference proteome</keyword>
<name>A0A1G9VUK8_9FIRM</name>
<dbReference type="AlphaFoldDB" id="A0A1G9VUK8"/>
<dbReference type="OrthoDB" id="1676884at2"/>
<keyword evidence="1" id="KW-0175">Coiled coil</keyword>
<evidence type="ECO:0000256" key="1">
    <source>
        <dbReference type="SAM" id="Coils"/>
    </source>
</evidence>
<proteinExistence type="predicted"/>
<protein>
    <submittedName>
        <fullName evidence="2">Uncharacterized protein</fullName>
    </submittedName>
</protein>
<evidence type="ECO:0000313" key="2">
    <source>
        <dbReference type="EMBL" id="SDM75666.1"/>
    </source>
</evidence>
<gene>
    <name evidence="2" type="ORF">SAMN05216544_1078</name>
</gene>
<reference evidence="3" key="1">
    <citation type="submission" date="2016-10" db="EMBL/GenBank/DDBJ databases">
        <authorList>
            <person name="Varghese N."/>
            <person name="Submissions S."/>
        </authorList>
    </citation>
    <scope>NUCLEOTIDE SEQUENCE [LARGE SCALE GENOMIC DNA]</scope>
    <source>
        <strain evidence="3">M83</strain>
    </source>
</reference>
<organism evidence="2 3">
    <name type="scientific">Lachnospira pectinoschiza</name>
    <dbReference type="NCBI Taxonomy" id="28052"/>
    <lineage>
        <taxon>Bacteria</taxon>
        <taxon>Bacillati</taxon>
        <taxon>Bacillota</taxon>
        <taxon>Clostridia</taxon>
        <taxon>Lachnospirales</taxon>
        <taxon>Lachnospiraceae</taxon>
        <taxon>Lachnospira</taxon>
    </lineage>
</organism>
<dbReference type="EMBL" id="FNHZ01000002">
    <property type="protein sequence ID" value="SDM75666.1"/>
    <property type="molecule type" value="Genomic_DNA"/>
</dbReference>